<feature type="chain" id="PRO_5011755246" evidence="11">
    <location>
        <begin position="22"/>
        <end position="355"/>
    </location>
</feature>
<dbReference type="AlphaFoldDB" id="A0A1H9J0P0"/>
<accession>A0A1H9J0P0</accession>
<dbReference type="Proteomes" id="UP000198749">
    <property type="component" value="Unassembled WGS sequence"/>
</dbReference>
<evidence type="ECO:0000256" key="8">
    <source>
        <dbReference type="ARBA" id="ARBA00023114"/>
    </source>
</evidence>
<dbReference type="GO" id="GO:0009279">
    <property type="term" value="C:cell outer membrane"/>
    <property type="evidence" value="ECO:0007669"/>
    <property type="project" value="UniProtKB-SubCell"/>
</dbReference>
<keyword evidence="3" id="KW-0813">Transport</keyword>
<dbReference type="InterPro" id="IPR033900">
    <property type="entry name" value="Gram_neg_porin_domain"/>
</dbReference>
<evidence type="ECO:0000256" key="5">
    <source>
        <dbReference type="ARBA" id="ARBA00022692"/>
    </source>
</evidence>
<keyword evidence="5" id="KW-0812">Transmembrane</keyword>
<evidence type="ECO:0000313" key="13">
    <source>
        <dbReference type="EMBL" id="SEQ80329.1"/>
    </source>
</evidence>
<feature type="domain" description="Porin" evidence="12">
    <location>
        <begin position="9"/>
        <end position="332"/>
    </location>
</feature>
<keyword evidence="8" id="KW-0626">Porin</keyword>
<dbReference type="RefSeq" id="WP_091359435.1">
    <property type="nucleotide sequence ID" value="NZ_AP025284.1"/>
</dbReference>
<dbReference type="SUPFAM" id="SSF56935">
    <property type="entry name" value="Porins"/>
    <property type="match status" value="1"/>
</dbReference>
<dbReference type="Pfam" id="PF13609">
    <property type="entry name" value="Porin_4"/>
    <property type="match status" value="1"/>
</dbReference>
<comment type="subcellular location">
    <subcellularLocation>
        <location evidence="1">Cell outer membrane</location>
        <topology evidence="1">Multi-pass membrane protein</topology>
    </subcellularLocation>
</comment>
<dbReference type="PANTHER" id="PTHR34501:SF9">
    <property type="entry name" value="MAJOR OUTER MEMBRANE PROTEIN P.IA"/>
    <property type="match status" value="1"/>
</dbReference>
<evidence type="ECO:0000256" key="9">
    <source>
        <dbReference type="ARBA" id="ARBA00023136"/>
    </source>
</evidence>
<keyword evidence="6 11" id="KW-0732">Signal</keyword>
<dbReference type="InterPro" id="IPR050298">
    <property type="entry name" value="Gram-neg_bact_OMP"/>
</dbReference>
<keyword evidence="4" id="KW-1134">Transmembrane beta strand</keyword>
<evidence type="ECO:0000256" key="10">
    <source>
        <dbReference type="ARBA" id="ARBA00023237"/>
    </source>
</evidence>
<proteinExistence type="predicted"/>
<evidence type="ECO:0000256" key="11">
    <source>
        <dbReference type="SAM" id="SignalP"/>
    </source>
</evidence>
<name>A0A1H9J0P0_9GAMM</name>
<dbReference type="GO" id="GO:0006811">
    <property type="term" value="P:monoatomic ion transport"/>
    <property type="evidence" value="ECO:0007669"/>
    <property type="project" value="UniProtKB-KW"/>
</dbReference>
<evidence type="ECO:0000259" key="12">
    <source>
        <dbReference type="Pfam" id="PF13609"/>
    </source>
</evidence>
<evidence type="ECO:0000256" key="3">
    <source>
        <dbReference type="ARBA" id="ARBA00022448"/>
    </source>
</evidence>
<gene>
    <name evidence="13" type="ORF">SAMN03080615_02803</name>
</gene>
<evidence type="ECO:0000313" key="14">
    <source>
        <dbReference type="Proteomes" id="UP000198749"/>
    </source>
</evidence>
<keyword evidence="7" id="KW-0406">Ion transport</keyword>
<keyword evidence="10" id="KW-0998">Cell outer membrane</keyword>
<dbReference type="OrthoDB" id="974738at2"/>
<dbReference type="InterPro" id="IPR023614">
    <property type="entry name" value="Porin_dom_sf"/>
</dbReference>
<evidence type="ECO:0000256" key="1">
    <source>
        <dbReference type="ARBA" id="ARBA00004571"/>
    </source>
</evidence>
<dbReference type="GO" id="GO:0046930">
    <property type="term" value="C:pore complex"/>
    <property type="evidence" value="ECO:0007669"/>
    <property type="project" value="UniProtKB-KW"/>
</dbReference>
<dbReference type="EMBL" id="FOGB01000008">
    <property type="protein sequence ID" value="SEQ80329.1"/>
    <property type="molecule type" value="Genomic_DNA"/>
</dbReference>
<protein>
    <submittedName>
        <fullName evidence="13">Outer membrane protein (Porin)</fullName>
    </submittedName>
</protein>
<sequence length="355" mass="38248">MKLKSYATCALLSLFPLASQAVELGTYQGVKLDLGLQINRALMYADDGSTNETFFVDNDNSSTRFNLKAQSDLDDKISVGALFEVEYQSNPSNLVDMQTKTTASPTLDERKMEAWISSKEYGRLTIGQGSGAADGNMERELSGTNIINWPNPTLVGGALKFGGTGPTIKSTMSNLDFEGRYDRLRYDAPKFGPISLAVSQGTNKGNDVSEIGARLKTKLDSGIQLDGALGYSYNSGATYDTKTFGGSFAIAMENGLNAAVAAGKSSDDNAANPDSKFQSVSVGYKSGKHAVNVLYAVAKDRAMKDDKSTSVGVGYVYHPQKWMDLYAGYKVHSLDRSGTNYDDISTLTTGIRLKF</sequence>
<evidence type="ECO:0000256" key="2">
    <source>
        <dbReference type="ARBA" id="ARBA00011233"/>
    </source>
</evidence>
<evidence type="ECO:0000256" key="7">
    <source>
        <dbReference type="ARBA" id="ARBA00023065"/>
    </source>
</evidence>
<dbReference type="Gene3D" id="2.40.160.10">
    <property type="entry name" value="Porin"/>
    <property type="match status" value="1"/>
</dbReference>
<comment type="subunit">
    <text evidence="2">Homotrimer.</text>
</comment>
<evidence type="ECO:0000256" key="4">
    <source>
        <dbReference type="ARBA" id="ARBA00022452"/>
    </source>
</evidence>
<keyword evidence="14" id="KW-1185">Reference proteome</keyword>
<feature type="signal peptide" evidence="11">
    <location>
        <begin position="1"/>
        <end position="21"/>
    </location>
</feature>
<organism evidence="13 14">
    <name type="scientific">Amphritea atlantica</name>
    <dbReference type="NCBI Taxonomy" id="355243"/>
    <lineage>
        <taxon>Bacteria</taxon>
        <taxon>Pseudomonadati</taxon>
        <taxon>Pseudomonadota</taxon>
        <taxon>Gammaproteobacteria</taxon>
        <taxon>Oceanospirillales</taxon>
        <taxon>Oceanospirillaceae</taxon>
        <taxon>Amphritea</taxon>
    </lineage>
</organism>
<dbReference type="PANTHER" id="PTHR34501">
    <property type="entry name" value="PROTEIN YDDL-RELATED"/>
    <property type="match status" value="1"/>
</dbReference>
<keyword evidence="9" id="KW-0472">Membrane</keyword>
<dbReference type="GO" id="GO:0015288">
    <property type="term" value="F:porin activity"/>
    <property type="evidence" value="ECO:0007669"/>
    <property type="project" value="UniProtKB-KW"/>
</dbReference>
<dbReference type="STRING" id="355243.SAMN03080615_02803"/>
<reference evidence="14" key="1">
    <citation type="submission" date="2016-10" db="EMBL/GenBank/DDBJ databases">
        <authorList>
            <person name="Varghese N."/>
            <person name="Submissions S."/>
        </authorList>
    </citation>
    <scope>NUCLEOTIDE SEQUENCE [LARGE SCALE GENOMIC DNA]</scope>
    <source>
        <strain evidence="14">DSM 18887</strain>
    </source>
</reference>
<evidence type="ECO:0000256" key="6">
    <source>
        <dbReference type="ARBA" id="ARBA00022729"/>
    </source>
</evidence>